<protein>
    <submittedName>
        <fullName evidence="1">Aldose 1-epimerase</fullName>
    </submittedName>
</protein>
<dbReference type="CDD" id="cd09021">
    <property type="entry name" value="Aldose_epim_Ec_YphB"/>
    <property type="match status" value="1"/>
</dbReference>
<dbReference type="Pfam" id="PF01263">
    <property type="entry name" value="Aldose_epim"/>
    <property type="match status" value="1"/>
</dbReference>
<dbReference type="RefSeq" id="WP_258989027.1">
    <property type="nucleotide sequence ID" value="NZ_JALIGE010000075.1"/>
</dbReference>
<sequence length="291" mass="32790">MTLFSLKNGPLSLEVSSTGGTIEGFRSRDIPLLRPGKNNGVATDSSCFPLVPFGNRVSGNRFVWQGKEYTFEPNVGWDEHYLHGDSWLGEWYCEAQSDDCLRLAYHHRHGVYRYQATQSFHLTDNSLKVTLSVTNHGDETLPFGLGWHPFFPLAAQTRVQAKASGYWLEREQWLVGAYQTEQPQDLDFTLPSPLPRHWVNNGYAGWNGVAHISQPHDGYAITMETDPPAPCYFIFVSDPDFDDGYTFDFFCFEPMSHSPDDHHRPGGGNLTPLAPGESTELNMTLRIISAE</sequence>
<dbReference type="Gene3D" id="2.70.98.10">
    <property type="match status" value="1"/>
</dbReference>
<evidence type="ECO:0000313" key="1">
    <source>
        <dbReference type="EMBL" id="MCS2162473.1"/>
    </source>
</evidence>
<dbReference type="InterPro" id="IPR014718">
    <property type="entry name" value="GH-type_carb-bd"/>
</dbReference>
<proteinExistence type="predicted"/>
<dbReference type="SUPFAM" id="SSF74650">
    <property type="entry name" value="Galactose mutarotase-like"/>
    <property type="match status" value="1"/>
</dbReference>
<dbReference type="EMBL" id="JALIGE010000075">
    <property type="protein sequence ID" value="MCS2162473.1"/>
    <property type="molecule type" value="Genomic_DNA"/>
</dbReference>
<comment type="caution">
    <text evidence="1">The sequence shown here is derived from an EMBL/GenBank/DDBJ whole genome shotgun (WGS) entry which is preliminary data.</text>
</comment>
<gene>
    <name evidence="1" type="ORF">MUU47_15350</name>
</gene>
<evidence type="ECO:0000313" key="2">
    <source>
        <dbReference type="Proteomes" id="UP001205357"/>
    </source>
</evidence>
<name>A0ABT2E3N5_9ENTR</name>
<keyword evidence="2" id="KW-1185">Reference proteome</keyword>
<dbReference type="InterPro" id="IPR008183">
    <property type="entry name" value="Aldose_1/G6P_1-epimerase"/>
</dbReference>
<reference evidence="1 2" key="1">
    <citation type="submission" date="2022-04" db="EMBL/GenBank/DDBJ databases">
        <title>Proposal of a three novel species of Scandinavium, Scandinavium hiltneri, Scandinavium manionii, Scandinavium tedordense.</title>
        <authorList>
            <person name="Maddock D.W."/>
            <person name="Brady C.L."/>
            <person name="Denman S."/>
            <person name="Arnold D."/>
        </authorList>
    </citation>
    <scope>NUCLEOTIDE SEQUENCE [LARGE SCALE GENOMIC DNA]</scope>
    <source>
        <strain evidence="1 2">H11S7</strain>
    </source>
</reference>
<dbReference type="InterPro" id="IPR011013">
    <property type="entry name" value="Gal_mutarotase_sf_dom"/>
</dbReference>
<dbReference type="Proteomes" id="UP001205357">
    <property type="component" value="Unassembled WGS sequence"/>
</dbReference>
<accession>A0ABT2E3N5</accession>
<organism evidence="1 2">
    <name type="scientific">Scandinavium hiltneri</name>
    <dbReference type="NCBI Taxonomy" id="2926519"/>
    <lineage>
        <taxon>Bacteria</taxon>
        <taxon>Pseudomonadati</taxon>
        <taxon>Pseudomonadota</taxon>
        <taxon>Gammaproteobacteria</taxon>
        <taxon>Enterobacterales</taxon>
        <taxon>Enterobacteriaceae</taxon>
        <taxon>Scandinavium</taxon>
    </lineage>
</organism>